<accession>A0A839IMS9</accession>
<dbReference type="EMBL" id="JACJFM010000009">
    <property type="protein sequence ID" value="MBB1486743.1"/>
    <property type="molecule type" value="Genomic_DNA"/>
</dbReference>
<dbReference type="CDD" id="cd01741">
    <property type="entry name" value="GATase1_1"/>
    <property type="match status" value="1"/>
</dbReference>
<reference evidence="2 3" key="1">
    <citation type="submission" date="2020-08" db="EMBL/GenBank/DDBJ databases">
        <title>Oceanospirillum sp. nov. isolated from marine sediment.</title>
        <authorList>
            <person name="Ji X."/>
        </authorList>
    </citation>
    <scope>NUCLEOTIDE SEQUENCE [LARGE SCALE GENOMIC DNA]</scope>
    <source>
        <strain evidence="2 3">D5</strain>
    </source>
</reference>
<dbReference type="PANTHER" id="PTHR42695">
    <property type="entry name" value="GLUTAMINE AMIDOTRANSFERASE YLR126C-RELATED"/>
    <property type="match status" value="1"/>
</dbReference>
<organism evidence="2 3">
    <name type="scientific">Oceanospirillum sediminis</name>
    <dbReference type="NCBI Taxonomy" id="2760088"/>
    <lineage>
        <taxon>Bacteria</taxon>
        <taxon>Pseudomonadati</taxon>
        <taxon>Pseudomonadota</taxon>
        <taxon>Gammaproteobacteria</taxon>
        <taxon>Oceanospirillales</taxon>
        <taxon>Oceanospirillaceae</taxon>
        <taxon>Oceanospirillum</taxon>
    </lineage>
</organism>
<dbReference type="SUPFAM" id="SSF52317">
    <property type="entry name" value="Class I glutamine amidotransferase-like"/>
    <property type="match status" value="1"/>
</dbReference>
<sequence>MKLGILAADKGPSALQEQHGTFADMFMRLFDHSEQRFSYQVYQIAEESFPCDTDECDAWLITGSVNGVYDDLPWIAPLKQLIVKLNEAGKPLAGICFGHQIIAEALGGRVEQFSGGWSLGVQRYELTDKSLLPDSAPDSFAINALHQDQVIVCPPAARRVASSDFCQNAALAYGQHIISFQGHPEFNRDYEHALLTEELGIAFPKVLCGQALESLDEPTDSVLLAQWIAHFLQVAADNYVANKDTN</sequence>
<proteinExistence type="predicted"/>
<dbReference type="AlphaFoldDB" id="A0A839IMS9"/>
<evidence type="ECO:0000313" key="3">
    <source>
        <dbReference type="Proteomes" id="UP000565262"/>
    </source>
</evidence>
<comment type="caution">
    <text evidence="2">The sequence shown here is derived from an EMBL/GenBank/DDBJ whole genome shotgun (WGS) entry which is preliminary data.</text>
</comment>
<evidence type="ECO:0000259" key="1">
    <source>
        <dbReference type="Pfam" id="PF00117"/>
    </source>
</evidence>
<dbReference type="GO" id="GO:0016787">
    <property type="term" value="F:hydrolase activity"/>
    <property type="evidence" value="ECO:0007669"/>
    <property type="project" value="UniProtKB-KW"/>
</dbReference>
<feature type="domain" description="Glutamine amidotransferase" evidence="1">
    <location>
        <begin position="40"/>
        <end position="189"/>
    </location>
</feature>
<dbReference type="InterPro" id="IPR044992">
    <property type="entry name" value="ChyE-like"/>
</dbReference>
<keyword evidence="2" id="KW-0378">Hydrolase</keyword>
<dbReference type="PANTHER" id="PTHR42695:SF5">
    <property type="entry name" value="GLUTAMINE AMIDOTRANSFERASE YLR126C-RELATED"/>
    <property type="match status" value="1"/>
</dbReference>
<name>A0A839IMS9_9GAMM</name>
<dbReference type="Proteomes" id="UP000565262">
    <property type="component" value="Unassembled WGS sequence"/>
</dbReference>
<dbReference type="Pfam" id="PF00117">
    <property type="entry name" value="GATase"/>
    <property type="match status" value="1"/>
</dbReference>
<gene>
    <name evidence="2" type="ORF">H4O21_08990</name>
</gene>
<dbReference type="Gene3D" id="3.40.50.880">
    <property type="match status" value="1"/>
</dbReference>
<protein>
    <submittedName>
        <fullName evidence="2">Gamma-glutamyl-gamma-aminobutyrate hydrolase family protein</fullName>
    </submittedName>
</protein>
<dbReference type="InterPro" id="IPR029062">
    <property type="entry name" value="Class_I_gatase-like"/>
</dbReference>
<dbReference type="PROSITE" id="PS51273">
    <property type="entry name" value="GATASE_TYPE_1"/>
    <property type="match status" value="1"/>
</dbReference>
<keyword evidence="3" id="KW-1185">Reference proteome</keyword>
<dbReference type="InterPro" id="IPR017926">
    <property type="entry name" value="GATASE"/>
</dbReference>
<dbReference type="GO" id="GO:0005829">
    <property type="term" value="C:cytosol"/>
    <property type="evidence" value="ECO:0007669"/>
    <property type="project" value="TreeGrafter"/>
</dbReference>
<dbReference type="RefSeq" id="WP_182808528.1">
    <property type="nucleotide sequence ID" value="NZ_JACJFM010000009.1"/>
</dbReference>
<evidence type="ECO:0000313" key="2">
    <source>
        <dbReference type="EMBL" id="MBB1486743.1"/>
    </source>
</evidence>